<dbReference type="AlphaFoldDB" id="A0A6C0HTG8"/>
<name>A0A6C0HTG8_9ZZZZ</name>
<organism evidence="2">
    <name type="scientific">viral metagenome</name>
    <dbReference type="NCBI Taxonomy" id="1070528"/>
    <lineage>
        <taxon>unclassified sequences</taxon>
        <taxon>metagenomes</taxon>
        <taxon>organismal metagenomes</taxon>
    </lineage>
</organism>
<feature type="region of interest" description="Disordered" evidence="1">
    <location>
        <begin position="20"/>
        <end position="63"/>
    </location>
</feature>
<evidence type="ECO:0000256" key="1">
    <source>
        <dbReference type="SAM" id="MobiDB-lite"/>
    </source>
</evidence>
<sequence>MSAPTVSSMEADAVMDRAMGHGCATSGGRGAKKVQLSPYQRKQLEKNKTANAEKEKQKKNANTAIYLTLKQKSEAGELDEF</sequence>
<protein>
    <submittedName>
        <fullName evidence="2">Uncharacterized protein</fullName>
    </submittedName>
</protein>
<feature type="compositionally biased region" description="Basic and acidic residues" evidence="1">
    <location>
        <begin position="42"/>
        <end position="58"/>
    </location>
</feature>
<proteinExistence type="predicted"/>
<reference evidence="2" key="1">
    <citation type="journal article" date="2020" name="Nature">
        <title>Giant virus diversity and host interactions through global metagenomics.</title>
        <authorList>
            <person name="Schulz F."/>
            <person name="Roux S."/>
            <person name="Paez-Espino D."/>
            <person name="Jungbluth S."/>
            <person name="Walsh D.A."/>
            <person name="Denef V.J."/>
            <person name="McMahon K.D."/>
            <person name="Konstantinidis K.T."/>
            <person name="Eloe-Fadrosh E.A."/>
            <person name="Kyrpides N.C."/>
            <person name="Woyke T."/>
        </authorList>
    </citation>
    <scope>NUCLEOTIDE SEQUENCE</scope>
    <source>
        <strain evidence="2">GVMAG-M-3300023184-16</strain>
    </source>
</reference>
<accession>A0A6C0HTG8</accession>
<evidence type="ECO:0000313" key="2">
    <source>
        <dbReference type="EMBL" id="QHT83981.1"/>
    </source>
</evidence>
<dbReference type="EMBL" id="MN740015">
    <property type="protein sequence ID" value="QHT83981.1"/>
    <property type="molecule type" value="Genomic_DNA"/>
</dbReference>